<comment type="caution">
    <text evidence="1">The sequence shown here is derived from an EMBL/GenBank/DDBJ whole genome shotgun (WGS) entry which is preliminary data.</text>
</comment>
<keyword evidence="1" id="KW-0547">Nucleotide-binding</keyword>
<gene>
    <name evidence="1" type="ORF">EDM22_07265</name>
</gene>
<dbReference type="AlphaFoldDB" id="A0A3M8AH39"/>
<dbReference type="Proteomes" id="UP000275048">
    <property type="component" value="Unassembled WGS sequence"/>
</dbReference>
<sequence length="182" mass="19987">MLAGASARPAQLVLVDGPSGAGKSTFADRLLAAWPAHAARLVRLDQVYPGWHGLDPGAERLRRDLVDPFARGAPARWRRWDWSADAVAAVERMPPGRPLIVEGCGAFAAGADVEGAVRVWVTAPDGLRRRRALDRDDGGFDDYWDLWEAQWRRHVARDRPDRRADVRVRVPSGVGALAQRAG</sequence>
<reference evidence="1 2" key="1">
    <citation type="submission" date="2018-10" db="EMBL/GenBank/DDBJ databases">
        <title>Isolation, diversity and antibacterial activity of antinobacteria from the wheat rhizosphere soil.</title>
        <authorList>
            <person name="Sun T."/>
        </authorList>
    </citation>
    <scope>NUCLEOTIDE SEQUENCE [LARGE SCALE GENOMIC DNA]</scope>
    <source>
        <strain evidence="1 2">SJ-23</strain>
    </source>
</reference>
<dbReference type="EMBL" id="RHHB01000008">
    <property type="protein sequence ID" value="RNB50512.1"/>
    <property type="molecule type" value="Genomic_DNA"/>
</dbReference>
<protein>
    <submittedName>
        <fullName evidence="1">ATP-binding protein</fullName>
    </submittedName>
</protein>
<evidence type="ECO:0000313" key="1">
    <source>
        <dbReference type="EMBL" id="RNB50512.1"/>
    </source>
</evidence>
<name>A0A3M8AH39_9MICO</name>
<organism evidence="1 2">
    <name type="scientific">Agromyces tardus</name>
    <dbReference type="NCBI Taxonomy" id="2583849"/>
    <lineage>
        <taxon>Bacteria</taxon>
        <taxon>Bacillati</taxon>
        <taxon>Actinomycetota</taxon>
        <taxon>Actinomycetes</taxon>
        <taxon>Micrococcales</taxon>
        <taxon>Microbacteriaceae</taxon>
        <taxon>Agromyces</taxon>
    </lineage>
</organism>
<dbReference type="OrthoDB" id="3237545at2"/>
<dbReference type="GO" id="GO:0005524">
    <property type="term" value="F:ATP binding"/>
    <property type="evidence" value="ECO:0007669"/>
    <property type="project" value="UniProtKB-KW"/>
</dbReference>
<dbReference type="Gene3D" id="3.40.50.300">
    <property type="entry name" value="P-loop containing nucleotide triphosphate hydrolases"/>
    <property type="match status" value="1"/>
</dbReference>
<dbReference type="SUPFAM" id="SSF52540">
    <property type="entry name" value="P-loop containing nucleoside triphosphate hydrolases"/>
    <property type="match status" value="1"/>
</dbReference>
<keyword evidence="2" id="KW-1185">Reference proteome</keyword>
<proteinExistence type="predicted"/>
<keyword evidence="1" id="KW-0067">ATP-binding</keyword>
<accession>A0A3M8AH39</accession>
<dbReference type="CDD" id="cd02019">
    <property type="entry name" value="NK"/>
    <property type="match status" value="1"/>
</dbReference>
<evidence type="ECO:0000313" key="2">
    <source>
        <dbReference type="Proteomes" id="UP000275048"/>
    </source>
</evidence>
<dbReference type="InterPro" id="IPR027417">
    <property type="entry name" value="P-loop_NTPase"/>
</dbReference>